<dbReference type="EMBL" id="RPGO01000024">
    <property type="protein sequence ID" value="RZB30909.1"/>
    <property type="molecule type" value="Genomic_DNA"/>
</dbReference>
<proteinExistence type="predicted"/>
<evidence type="ECO:0000313" key="2">
    <source>
        <dbReference type="EMBL" id="RZB30909.1"/>
    </source>
</evidence>
<gene>
    <name evidence="2" type="ORF">AEth_00863</name>
</gene>
<evidence type="ECO:0008006" key="4">
    <source>
        <dbReference type="Google" id="ProtNLM"/>
    </source>
</evidence>
<protein>
    <recommendedName>
        <fullName evidence="4">EVE domain-containing protein</fullName>
    </recommendedName>
</protein>
<dbReference type="InterPro" id="IPR015947">
    <property type="entry name" value="PUA-like_sf"/>
</dbReference>
<dbReference type="SUPFAM" id="SSF88697">
    <property type="entry name" value="PUA domain-like"/>
    <property type="match status" value="1"/>
</dbReference>
<comment type="caution">
    <text evidence="2">The sequence shown here is derived from an EMBL/GenBank/DDBJ whole genome shotgun (WGS) entry which is preliminary data.</text>
</comment>
<name>A0A8B3S2W9_9EURY</name>
<organism evidence="2 3">
    <name type="scientific">Candidatus Argoarchaeum ethanivorans</name>
    <dbReference type="NCBI Taxonomy" id="2608793"/>
    <lineage>
        <taxon>Archaea</taxon>
        <taxon>Methanobacteriati</taxon>
        <taxon>Methanobacteriota</taxon>
        <taxon>Stenosarchaea group</taxon>
        <taxon>Methanomicrobia</taxon>
        <taxon>Methanosarcinales</taxon>
        <taxon>Methanosarcinales incertae sedis</taxon>
        <taxon>GOM Arc I cluster</taxon>
        <taxon>Candidatus Argoarchaeum</taxon>
    </lineage>
</organism>
<evidence type="ECO:0000313" key="3">
    <source>
        <dbReference type="Proteomes" id="UP000291831"/>
    </source>
</evidence>
<feature type="region of interest" description="Disordered" evidence="1">
    <location>
        <begin position="250"/>
        <end position="271"/>
    </location>
</feature>
<reference evidence="3" key="1">
    <citation type="submission" date="2019-01" db="EMBL/GenBank/DDBJ databases">
        <title>Anaerobic oxidation of ethane by archaea from a marine hydrocarbon seep.</title>
        <authorList>
            <person name="Musat F."/>
        </authorList>
    </citation>
    <scope>NUCLEOTIDE SEQUENCE [LARGE SCALE GENOMIC DNA]</scope>
</reference>
<dbReference type="AlphaFoldDB" id="A0A8B3S2W9"/>
<accession>A0A8B3S2W9</accession>
<sequence length="442" mass="51888">MTRSIKSEQANRNSKFLWNFDPQGLVQQQTYGFTQIAFSNFSYPQYVKRHITQAAALRKEFKYYLIIINNMNYFIDLFSPETAKAFANSSRNISGFRISRETYVQNKNIRPGDKFICYCTRIQRFIGVLEVESKPFVDNEPIFTEGEDPFVLRFKVKPIVWLPLKKSIPIHEDITWKNLSFTKELEKNSNKWTYMVFSSPRLWPKDDCEYIEKLLLEQNEKQAEYPFSDSDKKKLRTSKIKIDGKKEVTVTVPDDEEEPETQEEPTTEEDIRNSIKAQAKLAEIGEKLDFKIWLPINDRARVLEVWNPREKSLLEDLPLVFDETTLKTIRNIDVLWIKRRSIVRAFEVEDTTSIYSGILRMADLLALQPMLDIKIHIVAPINRKDAVIKQITRPVFAVMEKGPLSELCSFISYDSLEELAKEKRLEHMTDTIIEEYLEFSED</sequence>
<dbReference type="Gene3D" id="3.10.590.10">
    <property type="entry name" value="ph1033 like domains"/>
    <property type="match status" value="1"/>
</dbReference>
<evidence type="ECO:0000256" key="1">
    <source>
        <dbReference type="SAM" id="MobiDB-lite"/>
    </source>
</evidence>
<feature type="compositionally biased region" description="Acidic residues" evidence="1">
    <location>
        <begin position="253"/>
        <end position="268"/>
    </location>
</feature>
<dbReference type="Proteomes" id="UP000291831">
    <property type="component" value="Unassembled WGS sequence"/>
</dbReference>